<evidence type="ECO:0000256" key="1">
    <source>
        <dbReference type="ARBA" id="ARBA00004572"/>
    </source>
</evidence>
<dbReference type="SUPFAM" id="SSF47157">
    <property type="entry name" value="Mitochondrial import receptor subunit Tom20"/>
    <property type="match status" value="1"/>
</dbReference>
<evidence type="ECO:0000313" key="14">
    <source>
        <dbReference type="Proteomes" id="UP001500889"/>
    </source>
</evidence>
<dbReference type="GO" id="GO:0008320">
    <property type="term" value="F:protein transmembrane transporter activity"/>
    <property type="evidence" value="ECO:0007669"/>
    <property type="project" value="TreeGrafter"/>
</dbReference>
<evidence type="ECO:0000256" key="3">
    <source>
        <dbReference type="ARBA" id="ARBA00022448"/>
    </source>
</evidence>
<accession>A0AAU9EVF1</accession>
<evidence type="ECO:0000256" key="11">
    <source>
        <dbReference type="SAM" id="MobiDB-lite"/>
    </source>
</evidence>
<gene>
    <name evidence="13" type="ORF">DMAD_09360</name>
</gene>
<dbReference type="GO" id="GO:0006605">
    <property type="term" value="P:protein targeting"/>
    <property type="evidence" value="ECO:0007669"/>
    <property type="project" value="InterPro"/>
</dbReference>
<dbReference type="GO" id="GO:0016031">
    <property type="term" value="P:tRNA import into mitochondrion"/>
    <property type="evidence" value="ECO:0007669"/>
    <property type="project" value="TreeGrafter"/>
</dbReference>
<dbReference type="InterPro" id="IPR022422">
    <property type="entry name" value="MAS20_rcpt_metazoan"/>
</dbReference>
<keyword evidence="4 12" id="KW-0812">Transmembrane</keyword>
<keyword evidence="9 10" id="KW-0472">Membrane</keyword>
<evidence type="ECO:0000256" key="9">
    <source>
        <dbReference type="ARBA" id="ARBA00023136"/>
    </source>
</evidence>
<dbReference type="PRINTS" id="PR01989">
    <property type="entry name" value="EUOM20RECPTR"/>
</dbReference>
<keyword evidence="14" id="KW-1185">Reference proteome</keyword>
<evidence type="ECO:0000256" key="10">
    <source>
        <dbReference type="PIRNR" id="PIRNR037707"/>
    </source>
</evidence>
<evidence type="ECO:0000256" key="5">
    <source>
        <dbReference type="ARBA" id="ARBA00022787"/>
    </source>
</evidence>
<evidence type="ECO:0000256" key="7">
    <source>
        <dbReference type="ARBA" id="ARBA00022989"/>
    </source>
</evidence>
<comment type="subcellular location">
    <subcellularLocation>
        <location evidence="1">Mitochondrion outer membrane</location>
        <topology evidence="1">Single-pass membrane protein</topology>
    </subcellularLocation>
</comment>
<keyword evidence="7 12" id="KW-1133">Transmembrane helix</keyword>
<evidence type="ECO:0000256" key="2">
    <source>
        <dbReference type="ARBA" id="ARBA00005792"/>
    </source>
</evidence>
<dbReference type="PIRSF" id="PIRSF037707">
    <property type="entry name" value="MAS20_rcpt"/>
    <property type="match status" value="1"/>
</dbReference>
<evidence type="ECO:0000256" key="12">
    <source>
        <dbReference type="SAM" id="Phobius"/>
    </source>
</evidence>
<protein>
    <submittedName>
        <fullName evidence="13">Mitochondrial import receptor subunit TOM20 homolog</fullName>
    </submittedName>
</protein>
<dbReference type="Proteomes" id="UP001500889">
    <property type="component" value="Chromosome O"/>
</dbReference>
<dbReference type="EMBL" id="AP029263">
    <property type="protein sequence ID" value="BFF90958.1"/>
    <property type="molecule type" value="Genomic_DNA"/>
</dbReference>
<keyword evidence="8 10" id="KW-0496">Mitochondrion</keyword>
<dbReference type="GO" id="GO:0005742">
    <property type="term" value="C:mitochondrial outer membrane translocase complex"/>
    <property type="evidence" value="ECO:0007669"/>
    <property type="project" value="UniProtKB-UniRule"/>
</dbReference>
<reference evidence="13 14" key="1">
    <citation type="submission" date="2024-02" db="EMBL/GenBank/DDBJ databases">
        <title>A chromosome-level genome assembly of Drosophila madeirensis, a fruit fly species endemic to Madeira island.</title>
        <authorList>
            <person name="Tomihara K."/>
            <person name="Llopart A."/>
            <person name="Yamamoto D."/>
        </authorList>
    </citation>
    <scope>NUCLEOTIDE SEQUENCE [LARGE SCALE GENOMIC DNA]</scope>
    <source>
        <strain evidence="13 14">RF1</strain>
    </source>
</reference>
<dbReference type="InterPro" id="IPR002056">
    <property type="entry name" value="MAS20"/>
</dbReference>
<name>A0AAU9EVF1_DROMD</name>
<evidence type="ECO:0000313" key="13">
    <source>
        <dbReference type="EMBL" id="BFF90958.1"/>
    </source>
</evidence>
<comment type="similarity">
    <text evidence="2 10">Belongs to the Tom20 family.</text>
</comment>
<organism evidence="13 14">
    <name type="scientific">Drosophila madeirensis</name>
    <name type="common">Fruit fly</name>
    <dbReference type="NCBI Taxonomy" id="30013"/>
    <lineage>
        <taxon>Eukaryota</taxon>
        <taxon>Metazoa</taxon>
        <taxon>Ecdysozoa</taxon>
        <taxon>Arthropoda</taxon>
        <taxon>Hexapoda</taxon>
        <taxon>Insecta</taxon>
        <taxon>Pterygota</taxon>
        <taxon>Neoptera</taxon>
        <taxon>Endopterygota</taxon>
        <taxon>Diptera</taxon>
        <taxon>Brachycera</taxon>
        <taxon>Muscomorpha</taxon>
        <taxon>Ephydroidea</taxon>
        <taxon>Drosophilidae</taxon>
        <taxon>Drosophila</taxon>
        <taxon>Sophophora</taxon>
    </lineage>
</organism>
<dbReference type="PANTHER" id="PTHR12430:SF0">
    <property type="entry name" value="TRANSLOCASE OF OUTER MITOCHONDRIAL MEMBRANE 20"/>
    <property type="match status" value="1"/>
</dbReference>
<feature type="compositionally biased region" description="Low complexity" evidence="11">
    <location>
        <begin position="147"/>
        <end position="167"/>
    </location>
</feature>
<dbReference type="GO" id="GO:0006886">
    <property type="term" value="P:intracellular protein transport"/>
    <property type="evidence" value="ECO:0007669"/>
    <property type="project" value="InterPro"/>
</dbReference>
<feature type="transmembrane region" description="Helical" evidence="12">
    <location>
        <begin position="6"/>
        <end position="26"/>
    </location>
</feature>
<evidence type="ECO:0000256" key="4">
    <source>
        <dbReference type="ARBA" id="ARBA00022692"/>
    </source>
</evidence>
<dbReference type="Gene3D" id="1.20.960.10">
    <property type="entry name" value="Mitochondrial outer membrane translocase complex, subunit Tom20 domain"/>
    <property type="match status" value="1"/>
</dbReference>
<keyword evidence="5 10" id="KW-1000">Mitochondrion outer membrane</keyword>
<feature type="region of interest" description="Disordered" evidence="11">
    <location>
        <begin position="140"/>
        <end position="177"/>
    </location>
</feature>
<keyword evidence="3" id="KW-0813">Transport</keyword>
<dbReference type="PRINTS" id="PR00351">
    <property type="entry name" value="OM20RECEPTOR"/>
</dbReference>
<dbReference type="GO" id="GO:0030943">
    <property type="term" value="F:mitochondrion targeting sequence binding"/>
    <property type="evidence" value="ECO:0007669"/>
    <property type="project" value="TreeGrafter"/>
</dbReference>
<dbReference type="GO" id="GO:0030150">
    <property type="term" value="P:protein import into mitochondrial matrix"/>
    <property type="evidence" value="ECO:0007669"/>
    <property type="project" value="TreeGrafter"/>
</dbReference>
<dbReference type="Pfam" id="PF02064">
    <property type="entry name" value="MAS20"/>
    <property type="match status" value="1"/>
</dbReference>
<evidence type="ECO:0000256" key="8">
    <source>
        <dbReference type="ARBA" id="ARBA00023128"/>
    </source>
</evidence>
<keyword evidence="13" id="KW-0675">Receptor</keyword>
<dbReference type="InterPro" id="IPR023392">
    <property type="entry name" value="Tom20_dom_sf"/>
</dbReference>
<evidence type="ECO:0000256" key="6">
    <source>
        <dbReference type="ARBA" id="ARBA00022927"/>
    </source>
</evidence>
<keyword evidence="6" id="KW-0653">Protein transport</keyword>
<proteinExistence type="inferred from homology"/>
<dbReference type="PANTHER" id="PTHR12430">
    <property type="entry name" value="MITOCHONDRIAL IMPORT RECEPTOR SUBUNIT TOM20"/>
    <property type="match status" value="1"/>
</dbReference>
<dbReference type="AlphaFoldDB" id="A0AAU9EVF1"/>
<sequence length="177" mass="19963">MLSLGSVKLLALGTAGAFFLGYCFYFDRRRTSAPDYKKKVFQRRQREAMAAKRRIRFRNEAQRTGAGGDVDDDQLEMQTRFLHEVQRGELLIKEGRVDEGLSHLCTAINLCANPGALLEMLEANLPEALFRPLMMRLSEMNQRESSSESTSETESTDQLSSSSATTSQPLALEPQWH</sequence>